<evidence type="ECO:0000259" key="3">
    <source>
        <dbReference type="PROSITE" id="PS50835"/>
    </source>
</evidence>
<gene>
    <name evidence="4" type="ORF">UPYG_G00227680</name>
</gene>
<dbReference type="PANTHER" id="PTHR23268">
    <property type="entry name" value="T-CELL RECEPTOR BETA CHAIN"/>
    <property type="match status" value="1"/>
</dbReference>
<dbReference type="EMBL" id="JAGEUA010000007">
    <property type="protein sequence ID" value="KAL0969463.1"/>
    <property type="molecule type" value="Genomic_DNA"/>
</dbReference>
<comment type="caution">
    <text evidence="4">The sequence shown here is derived from an EMBL/GenBank/DDBJ whole genome shotgun (WGS) entry which is preliminary data.</text>
</comment>
<dbReference type="GO" id="GO:0002376">
    <property type="term" value="P:immune system process"/>
    <property type="evidence" value="ECO:0007669"/>
    <property type="project" value="UniProtKB-KW"/>
</dbReference>
<evidence type="ECO:0000313" key="4">
    <source>
        <dbReference type="EMBL" id="KAL0969463.1"/>
    </source>
</evidence>
<dbReference type="Proteomes" id="UP001557470">
    <property type="component" value="Unassembled WGS sequence"/>
</dbReference>
<dbReference type="PROSITE" id="PS50835">
    <property type="entry name" value="IG_LIKE"/>
    <property type="match status" value="1"/>
</dbReference>
<organism evidence="4 5">
    <name type="scientific">Umbra pygmaea</name>
    <name type="common">Eastern mudminnow</name>
    <dbReference type="NCBI Taxonomy" id="75934"/>
    <lineage>
        <taxon>Eukaryota</taxon>
        <taxon>Metazoa</taxon>
        <taxon>Chordata</taxon>
        <taxon>Craniata</taxon>
        <taxon>Vertebrata</taxon>
        <taxon>Euteleostomi</taxon>
        <taxon>Actinopterygii</taxon>
        <taxon>Neopterygii</taxon>
        <taxon>Teleostei</taxon>
        <taxon>Protacanthopterygii</taxon>
        <taxon>Esociformes</taxon>
        <taxon>Umbridae</taxon>
        <taxon>Umbra</taxon>
    </lineage>
</organism>
<dbReference type="SUPFAM" id="SSF48726">
    <property type="entry name" value="Immunoglobulin"/>
    <property type="match status" value="1"/>
</dbReference>
<dbReference type="InterPro" id="IPR013783">
    <property type="entry name" value="Ig-like_fold"/>
</dbReference>
<feature type="domain" description="Ig-like" evidence="3">
    <location>
        <begin position="28"/>
        <end position="129"/>
    </location>
</feature>
<dbReference type="InterPro" id="IPR007110">
    <property type="entry name" value="Ig-like_dom"/>
</dbReference>
<protein>
    <recommendedName>
        <fullName evidence="3">Ig-like domain-containing protein</fullName>
    </recommendedName>
</protein>
<dbReference type="CDD" id="cd00099">
    <property type="entry name" value="IgV"/>
    <property type="match status" value="1"/>
</dbReference>
<dbReference type="Gene3D" id="2.60.40.10">
    <property type="entry name" value="Immunoglobulins"/>
    <property type="match status" value="1"/>
</dbReference>
<feature type="chain" id="PRO_5044831635" description="Ig-like domain-containing protein" evidence="2">
    <location>
        <begin position="21"/>
        <end position="160"/>
    </location>
</feature>
<name>A0ABD0X3A9_UMBPY</name>
<dbReference type="AlphaFoldDB" id="A0ABD0X3A9"/>
<sequence>MISAVIIITVPLFWITGVSFSKEVYQSPSMMLINPEDSTTFNCSHKIKNYDTVLWYHRPVGDTALNLIGCMYYKSPNLESSYTSNFNVTGDGEKEAQLHLLKLRQSTDSGEYFCAASRHSGAESQSSVQKPHHIPLALYQNTCMKPPELTDLFSERERAK</sequence>
<reference evidence="4 5" key="1">
    <citation type="submission" date="2024-06" db="EMBL/GenBank/DDBJ databases">
        <authorList>
            <person name="Pan Q."/>
            <person name="Wen M."/>
            <person name="Jouanno E."/>
            <person name="Zahm M."/>
            <person name="Klopp C."/>
            <person name="Cabau C."/>
            <person name="Louis A."/>
            <person name="Berthelot C."/>
            <person name="Parey E."/>
            <person name="Roest Crollius H."/>
            <person name="Montfort J."/>
            <person name="Robinson-Rechavi M."/>
            <person name="Bouchez O."/>
            <person name="Lampietro C."/>
            <person name="Lopez Roques C."/>
            <person name="Donnadieu C."/>
            <person name="Postlethwait J."/>
            <person name="Bobe J."/>
            <person name="Verreycken H."/>
            <person name="Guiguen Y."/>
        </authorList>
    </citation>
    <scope>NUCLEOTIDE SEQUENCE [LARGE SCALE GENOMIC DNA]</scope>
    <source>
        <strain evidence="4">Up_M1</strain>
        <tissue evidence="4">Testis</tissue>
    </source>
</reference>
<feature type="signal peptide" evidence="2">
    <location>
        <begin position="1"/>
        <end position="20"/>
    </location>
</feature>
<dbReference type="PANTHER" id="PTHR23268:SF28">
    <property type="entry name" value="T CELL RECEPTOR BETA VARIABLE 19"/>
    <property type="match status" value="1"/>
</dbReference>
<dbReference type="InterPro" id="IPR050413">
    <property type="entry name" value="TCR_beta_variable"/>
</dbReference>
<keyword evidence="2" id="KW-0732">Signal</keyword>
<evidence type="ECO:0000256" key="1">
    <source>
        <dbReference type="ARBA" id="ARBA00022859"/>
    </source>
</evidence>
<keyword evidence="5" id="KW-1185">Reference proteome</keyword>
<accession>A0ABD0X3A9</accession>
<proteinExistence type="predicted"/>
<keyword evidence="1" id="KW-0391">Immunity</keyword>
<evidence type="ECO:0000313" key="5">
    <source>
        <dbReference type="Proteomes" id="UP001557470"/>
    </source>
</evidence>
<evidence type="ECO:0000256" key="2">
    <source>
        <dbReference type="SAM" id="SignalP"/>
    </source>
</evidence>
<dbReference type="InterPro" id="IPR036179">
    <property type="entry name" value="Ig-like_dom_sf"/>
</dbReference>